<dbReference type="Proteomes" id="UP001314169">
    <property type="component" value="Chromosome 3"/>
</dbReference>
<dbReference type="EMBL" id="OY882860">
    <property type="protein sequence ID" value="CAK6442993.1"/>
    <property type="molecule type" value="Genomic_DNA"/>
</dbReference>
<proteinExistence type="predicted"/>
<evidence type="ECO:0000313" key="2">
    <source>
        <dbReference type="Proteomes" id="UP001314169"/>
    </source>
</evidence>
<protein>
    <submittedName>
        <fullName evidence="1">Uncharacterized protein</fullName>
    </submittedName>
</protein>
<accession>A0ABN9ZYU8</accession>
<gene>
    <name evidence="1" type="ORF">MPIPNATIZW_LOCUS11299</name>
</gene>
<organism evidence="1 2">
    <name type="scientific">Pipistrellus nathusii</name>
    <name type="common">Nathusius' pipistrelle</name>
    <dbReference type="NCBI Taxonomy" id="59473"/>
    <lineage>
        <taxon>Eukaryota</taxon>
        <taxon>Metazoa</taxon>
        <taxon>Chordata</taxon>
        <taxon>Craniata</taxon>
        <taxon>Vertebrata</taxon>
        <taxon>Euteleostomi</taxon>
        <taxon>Mammalia</taxon>
        <taxon>Eutheria</taxon>
        <taxon>Laurasiatheria</taxon>
        <taxon>Chiroptera</taxon>
        <taxon>Yangochiroptera</taxon>
        <taxon>Vespertilionidae</taxon>
        <taxon>Pipistrellus</taxon>
    </lineage>
</organism>
<sequence length="108" mass="11565">MALAGAPSHAVGCVQGTTLVLQAFNGAAFRPEVVCRGLPLLLFQAQPSNPVMLLAMIGLLAEAGVQLLSYQTSVVSNGETWHVMGITSLLLSLDTWKQHVTKAFQFHF</sequence>
<name>A0ABN9ZYU8_PIPNA</name>
<evidence type="ECO:0000313" key="1">
    <source>
        <dbReference type="EMBL" id="CAK6442993.1"/>
    </source>
</evidence>
<keyword evidence="2" id="KW-1185">Reference proteome</keyword>
<reference evidence="1" key="1">
    <citation type="submission" date="2023-12" db="EMBL/GenBank/DDBJ databases">
        <authorList>
            <person name="Brown T."/>
        </authorList>
    </citation>
    <scope>NUCLEOTIDE SEQUENCE</scope>
</reference>